<proteinExistence type="predicted"/>
<evidence type="ECO:0000256" key="1">
    <source>
        <dbReference type="SAM" id="MobiDB-lite"/>
    </source>
</evidence>
<dbReference type="Proteomes" id="UP000573327">
    <property type="component" value="Unassembled WGS sequence"/>
</dbReference>
<gene>
    <name evidence="3" type="ORF">F4556_003824</name>
</gene>
<sequence>MRLTGSTFKQQIVLLVAAATVALGAGVAADLLAGPAQAATSHITAADAPAPTPTTLPTTTGNTEEWH</sequence>
<dbReference type="AlphaFoldDB" id="A0A7W7SD60"/>
<evidence type="ECO:0000313" key="4">
    <source>
        <dbReference type="Proteomes" id="UP000573327"/>
    </source>
</evidence>
<evidence type="ECO:0000313" key="3">
    <source>
        <dbReference type="EMBL" id="MBB4948289.1"/>
    </source>
</evidence>
<name>A0A7W7SD60_9ACTN</name>
<organism evidence="3 4">
    <name type="scientific">Kitasatospora gansuensis</name>
    <dbReference type="NCBI Taxonomy" id="258050"/>
    <lineage>
        <taxon>Bacteria</taxon>
        <taxon>Bacillati</taxon>
        <taxon>Actinomycetota</taxon>
        <taxon>Actinomycetes</taxon>
        <taxon>Kitasatosporales</taxon>
        <taxon>Streptomycetaceae</taxon>
        <taxon>Kitasatospora</taxon>
    </lineage>
</organism>
<keyword evidence="4" id="KW-1185">Reference proteome</keyword>
<feature type="region of interest" description="Disordered" evidence="1">
    <location>
        <begin position="43"/>
        <end position="67"/>
    </location>
</feature>
<feature type="signal peptide" evidence="2">
    <location>
        <begin position="1"/>
        <end position="38"/>
    </location>
</feature>
<dbReference type="EMBL" id="JACHJR010000001">
    <property type="protein sequence ID" value="MBB4948289.1"/>
    <property type="molecule type" value="Genomic_DNA"/>
</dbReference>
<dbReference type="RefSeq" id="WP_184917603.1">
    <property type="nucleotide sequence ID" value="NZ_JACHJR010000001.1"/>
</dbReference>
<accession>A0A7W7SD60</accession>
<protein>
    <submittedName>
        <fullName evidence="3">Uncharacterized protein</fullName>
    </submittedName>
</protein>
<feature type="chain" id="PRO_5030876488" evidence="2">
    <location>
        <begin position="39"/>
        <end position="67"/>
    </location>
</feature>
<keyword evidence="2" id="KW-0732">Signal</keyword>
<evidence type="ECO:0000256" key="2">
    <source>
        <dbReference type="SAM" id="SignalP"/>
    </source>
</evidence>
<reference evidence="3 4" key="1">
    <citation type="submission" date="2020-08" db="EMBL/GenBank/DDBJ databases">
        <title>Sequencing the genomes of 1000 actinobacteria strains.</title>
        <authorList>
            <person name="Klenk H.-P."/>
        </authorList>
    </citation>
    <scope>NUCLEOTIDE SEQUENCE [LARGE SCALE GENOMIC DNA]</scope>
    <source>
        <strain evidence="3 4">DSM 44786</strain>
    </source>
</reference>
<feature type="compositionally biased region" description="Low complexity" evidence="1">
    <location>
        <begin position="43"/>
        <end position="60"/>
    </location>
</feature>
<comment type="caution">
    <text evidence="3">The sequence shown here is derived from an EMBL/GenBank/DDBJ whole genome shotgun (WGS) entry which is preliminary data.</text>
</comment>